<organism evidence="2 3">
    <name type="scientific">Solanum commersonii</name>
    <name type="common">Commerson's wild potato</name>
    <name type="synonym">Commerson's nightshade</name>
    <dbReference type="NCBI Taxonomy" id="4109"/>
    <lineage>
        <taxon>Eukaryota</taxon>
        <taxon>Viridiplantae</taxon>
        <taxon>Streptophyta</taxon>
        <taxon>Embryophyta</taxon>
        <taxon>Tracheophyta</taxon>
        <taxon>Spermatophyta</taxon>
        <taxon>Magnoliopsida</taxon>
        <taxon>eudicotyledons</taxon>
        <taxon>Gunneridae</taxon>
        <taxon>Pentapetalae</taxon>
        <taxon>asterids</taxon>
        <taxon>lamiids</taxon>
        <taxon>Solanales</taxon>
        <taxon>Solanaceae</taxon>
        <taxon>Solanoideae</taxon>
        <taxon>Solaneae</taxon>
        <taxon>Solanum</taxon>
    </lineage>
</organism>
<evidence type="ECO:0000313" key="2">
    <source>
        <dbReference type="EMBL" id="KAG5585554.1"/>
    </source>
</evidence>
<protein>
    <submittedName>
        <fullName evidence="2">Uncharacterized protein</fullName>
    </submittedName>
</protein>
<dbReference type="AlphaFoldDB" id="A0A9J5XCV1"/>
<keyword evidence="3" id="KW-1185">Reference proteome</keyword>
<proteinExistence type="predicted"/>
<dbReference type="Proteomes" id="UP000824120">
    <property type="component" value="Chromosome 9"/>
</dbReference>
<accession>A0A9J5XCV1</accession>
<name>A0A9J5XCV1_SOLCO</name>
<reference evidence="2 3" key="1">
    <citation type="submission" date="2020-09" db="EMBL/GenBank/DDBJ databases">
        <title>De no assembly of potato wild relative species, Solanum commersonii.</title>
        <authorList>
            <person name="Cho K."/>
        </authorList>
    </citation>
    <scope>NUCLEOTIDE SEQUENCE [LARGE SCALE GENOMIC DNA]</scope>
    <source>
        <strain evidence="2">LZ3.2</strain>
        <tissue evidence="2">Leaf</tissue>
    </source>
</reference>
<sequence length="161" mass="18024">MVSSPNDFLLLEFDLEPMDIITVTTSLPSEIPSSDVTTLEGYTSKLVNEMCTNSCAHLLNVESISYDVESSKNDSISKKNKSIELLDGMNDLWKPLNKLVTKVDTLDDSKVLVPKFISSSPLINLYDYENDDDDDNEEEDDENVTSLEVKEHKASNQNALQ</sequence>
<gene>
    <name evidence="2" type="ORF">H5410_045988</name>
</gene>
<evidence type="ECO:0000313" key="3">
    <source>
        <dbReference type="Proteomes" id="UP000824120"/>
    </source>
</evidence>
<feature type="region of interest" description="Disordered" evidence="1">
    <location>
        <begin position="127"/>
        <end position="161"/>
    </location>
</feature>
<evidence type="ECO:0000256" key="1">
    <source>
        <dbReference type="SAM" id="MobiDB-lite"/>
    </source>
</evidence>
<feature type="compositionally biased region" description="Acidic residues" evidence="1">
    <location>
        <begin position="128"/>
        <end position="143"/>
    </location>
</feature>
<comment type="caution">
    <text evidence="2">The sequence shown here is derived from an EMBL/GenBank/DDBJ whole genome shotgun (WGS) entry which is preliminary data.</text>
</comment>
<dbReference type="EMBL" id="JACXVP010000009">
    <property type="protein sequence ID" value="KAG5585554.1"/>
    <property type="molecule type" value="Genomic_DNA"/>
</dbReference>